<feature type="transmembrane region" description="Helical" evidence="1">
    <location>
        <begin position="270"/>
        <end position="292"/>
    </location>
</feature>
<dbReference type="Proteomes" id="UP000019402">
    <property type="component" value="Unassembled WGS sequence"/>
</dbReference>
<organism evidence="3 4">
    <name type="scientific">Saccharicrinis fermentans DSM 9555 = JCM 21142</name>
    <dbReference type="NCBI Taxonomy" id="869213"/>
    <lineage>
        <taxon>Bacteria</taxon>
        <taxon>Pseudomonadati</taxon>
        <taxon>Bacteroidota</taxon>
        <taxon>Bacteroidia</taxon>
        <taxon>Marinilabiliales</taxon>
        <taxon>Marinilabiliaceae</taxon>
        <taxon>Saccharicrinis</taxon>
    </lineage>
</organism>
<feature type="domain" description="Signal transduction histidine kinase internal region" evidence="2">
    <location>
        <begin position="324"/>
        <end position="400"/>
    </location>
</feature>
<dbReference type="PANTHER" id="PTHR34220">
    <property type="entry name" value="SENSOR HISTIDINE KINASE YPDA"/>
    <property type="match status" value="1"/>
</dbReference>
<keyword evidence="1" id="KW-0812">Transmembrane</keyword>
<dbReference type="STRING" id="869213.GCA_000517085_01729"/>
<dbReference type="PANTHER" id="PTHR34220:SF7">
    <property type="entry name" value="SENSOR HISTIDINE KINASE YPDA"/>
    <property type="match status" value="1"/>
</dbReference>
<dbReference type="InterPro" id="IPR010559">
    <property type="entry name" value="Sig_transdc_His_kin_internal"/>
</dbReference>
<comment type="caution">
    <text evidence="3">The sequence shown here is derived from an EMBL/GenBank/DDBJ whole genome shotgun (WGS) entry which is preliminary data.</text>
</comment>
<dbReference type="Pfam" id="PF06580">
    <property type="entry name" value="His_kinase"/>
    <property type="match status" value="1"/>
</dbReference>
<dbReference type="InterPro" id="IPR050640">
    <property type="entry name" value="Bact_2-comp_sensor_kinase"/>
</dbReference>
<dbReference type="eggNOG" id="COG2972">
    <property type="taxonomic scope" value="Bacteria"/>
</dbReference>
<accession>W7XYE8</accession>
<proteinExistence type="predicted"/>
<keyword evidence="1" id="KW-0472">Membrane</keyword>
<keyword evidence="4" id="KW-1185">Reference proteome</keyword>
<gene>
    <name evidence="3" type="ORF">JCM21142_52304</name>
</gene>
<dbReference type="GO" id="GO:0016020">
    <property type="term" value="C:membrane"/>
    <property type="evidence" value="ECO:0007669"/>
    <property type="project" value="InterPro"/>
</dbReference>
<protein>
    <submittedName>
        <fullName evidence="3">Putative sensor-like histidine kinase YehU</fullName>
    </submittedName>
</protein>
<reference evidence="3 4" key="1">
    <citation type="journal article" date="2014" name="Genome Announc.">
        <title>Draft Genome Sequence of Cytophaga fermentans JCM 21142T, a Facultative Anaerobe Isolated from Marine Mud.</title>
        <authorList>
            <person name="Starns D."/>
            <person name="Oshima K."/>
            <person name="Suda W."/>
            <person name="Iino T."/>
            <person name="Yuki M."/>
            <person name="Inoue J."/>
            <person name="Kitamura K."/>
            <person name="Iida T."/>
            <person name="Darby A."/>
            <person name="Hattori M."/>
            <person name="Ohkuma M."/>
        </authorList>
    </citation>
    <scope>NUCLEOTIDE SEQUENCE [LARGE SCALE GENOMIC DNA]</scope>
    <source>
        <strain evidence="3 4">JCM 21142</strain>
    </source>
</reference>
<dbReference type="EMBL" id="BAMD01000027">
    <property type="protein sequence ID" value="GAF03625.1"/>
    <property type="molecule type" value="Genomic_DNA"/>
</dbReference>
<keyword evidence="3" id="KW-0808">Transferase</keyword>
<evidence type="ECO:0000256" key="1">
    <source>
        <dbReference type="SAM" id="Phobius"/>
    </source>
</evidence>
<evidence type="ECO:0000313" key="4">
    <source>
        <dbReference type="Proteomes" id="UP000019402"/>
    </source>
</evidence>
<dbReference type="RefSeq" id="WP_027471481.1">
    <property type="nucleotide sequence ID" value="NZ_BAMD01000027.1"/>
</dbReference>
<evidence type="ECO:0000259" key="2">
    <source>
        <dbReference type="Pfam" id="PF06580"/>
    </source>
</evidence>
<name>W7XYE8_9BACT</name>
<dbReference type="OrthoDB" id="9809908at2"/>
<keyword evidence="1" id="KW-1133">Transmembrane helix</keyword>
<evidence type="ECO:0000313" key="3">
    <source>
        <dbReference type="EMBL" id="GAF03625.1"/>
    </source>
</evidence>
<feature type="transmembrane region" description="Helical" evidence="1">
    <location>
        <begin position="6"/>
        <end position="28"/>
    </location>
</feature>
<dbReference type="AlphaFoldDB" id="W7XYE8"/>
<dbReference type="GO" id="GO:0000155">
    <property type="term" value="F:phosphorelay sensor kinase activity"/>
    <property type="evidence" value="ECO:0007669"/>
    <property type="project" value="InterPro"/>
</dbReference>
<keyword evidence="3" id="KW-0418">Kinase</keyword>
<sequence length="504" mass="58903">MYRILFNRWNVVAFVLLVAVFFMGTYWIRMEMHQQSNEVSQSMVVGSARGYQKFLDHYFESYSLTLAQLHHLKKTSSHSGQDNWRQLNSLLQTDSTIVAVGIREDQKDWAFQSEDMEVPLAELFEEWKAYMGPTINTLILKERYLLIRGPESAYTECMLIDLHRLHQKFILDNIYTSVYQIVLNDRGECIYHPDIEKVGKKYFLPDFLFTDGHYNNRNFDTLHITQSAYLQLPVYRKYSPLQFNGEEWLVLTVVPGFEIKDMIAEQEQSMIFLFILFIITLLGILLFGIIHWKREFLLRSSAEQKNLNLLLKHEKQKSETFSIKLELLRSGLNSHFMFNSLGTVKALLSKHDKVARGMLTDLSHLYRYQLRIEGEYMVTLREELTFTQTYVDVINLRMNSSIKVEIINLADYLDYKVLPISLQLLVENCIKHNIASEHNPLVITIKVMHDRIYVVNELRPKAAIVETSGKGLKNLNARYALITKQECTFKQGKGKFIASMPLIH</sequence>